<reference evidence="1 2" key="1">
    <citation type="journal article" date="2014" name="Am. J. Bot.">
        <title>Genome assembly and annotation for red clover (Trifolium pratense; Fabaceae).</title>
        <authorList>
            <person name="Istvanek J."/>
            <person name="Jaros M."/>
            <person name="Krenek A."/>
            <person name="Repkova J."/>
        </authorList>
    </citation>
    <scope>NUCLEOTIDE SEQUENCE [LARGE SCALE GENOMIC DNA]</scope>
    <source>
        <strain evidence="2">cv. Tatra</strain>
        <tissue evidence="1">Young leaves</tissue>
    </source>
</reference>
<dbReference type="Proteomes" id="UP000236291">
    <property type="component" value="Unassembled WGS sequence"/>
</dbReference>
<protein>
    <submittedName>
        <fullName evidence="1">Uncharacterized protein</fullName>
    </submittedName>
</protein>
<name>A0A2K3KRX5_TRIPR</name>
<evidence type="ECO:0000313" key="1">
    <source>
        <dbReference type="EMBL" id="PNX69036.1"/>
    </source>
</evidence>
<evidence type="ECO:0000313" key="2">
    <source>
        <dbReference type="Proteomes" id="UP000236291"/>
    </source>
</evidence>
<proteinExistence type="predicted"/>
<dbReference type="EMBL" id="ASHM01240121">
    <property type="protein sequence ID" value="PNX69036.1"/>
    <property type="molecule type" value="Genomic_DNA"/>
</dbReference>
<reference evidence="1 2" key="2">
    <citation type="journal article" date="2017" name="Front. Plant Sci.">
        <title>Gene Classification and Mining of Molecular Markers Useful in Red Clover (Trifolium pratense) Breeding.</title>
        <authorList>
            <person name="Istvanek J."/>
            <person name="Dluhosova J."/>
            <person name="Dluhos P."/>
            <person name="Patkova L."/>
            <person name="Nedelnik J."/>
            <person name="Repkova J."/>
        </authorList>
    </citation>
    <scope>NUCLEOTIDE SEQUENCE [LARGE SCALE GENOMIC DNA]</scope>
    <source>
        <strain evidence="2">cv. Tatra</strain>
        <tissue evidence="1">Young leaves</tissue>
    </source>
</reference>
<gene>
    <name evidence="1" type="ORF">L195_g064253</name>
</gene>
<comment type="caution">
    <text evidence="1">The sequence shown here is derived from an EMBL/GenBank/DDBJ whole genome shotgun (WGS) entry which is preliminary data.</text>
</comment>
<sequence>MMSGELAYARSDVVVAEDADNTVEIVVVDAACGVDIVVPDLIVEM</sequence>
<dbReference type="AlphaFoldDB" id="A0A2K3KRX5"/>
<feature type="non-terminal residue" evidence="1">
    <location>
        <position position="45"/>
    </location>
</feature>
<organism evidence="1 2">
    <name type="scientific">Trifolium pratense</name>
    <name type="common">Red clover</name>
    <dbReference type="NCBI Taxonomy" id="57577"/>
    <lineage>
        <taxon>Eukaryota</taxon>
        <taxon>Viridiplantae</taxon>
        <taxon>Streptophyta</taxon>
        <taxon>Embryophyta</taxon>
        <taxon>Tracheophyta</taxon>
        <taxon>Spermatophyta</taxon>
        <taxon>Magnoliopsida</taxon>
        <taxon>eudicotyledons</taxon>
        <taxon>Gunneridae</taxon>
        <taxon>Pentapetalae</taxon>
        <taxon>rosids</taxon>
        <taxon>fabids</taxon>
        <taxon>Fabales</taxon>
        <taxon>Fabaceae</taxon>
        <taxon>Papilionoideae</taxon>
        <taxon>50 kb inversion clade</taxon>
        <taxon>NPAAA clade</taxon>
        <taxon>Hologalegina</taxon>
        <taxon>IRL clade</taxon>
        <taxon>Trifolieae</taxon>
        <taxon>Trifolium</taxon>
    </lineage>
</organism>
<accession>A0A2K3KRX5</accession>